<protein>
    <submittedName>
        <fullName evidence="4">Uncharacterized protein LOC110979863</fullName>
    </submittedName>
</protein>
<name>A0A8B7YEK3_ACAPL</name>
<dbReference type="OrthoDB" id="10195358at2759"/>
<evidence type="ECO:0000256" key="1">
    <source>
        <dbReference type="SAM" id="SignalP"/>
    </source>
</evidence>
<dbReference type="Pfam" id="PF14534">
    <property type="entry name" value="DUF4440"/>
    <property type="match status" value="1"/>
</dbReference>
<organism evidence="3 4">
    <name type="scientific">Acanthaster planci</name>
    <name type="common">Crown-of-thorns starfish</name>
    <dbReference type="NCBI Taxonomy" id="133434"/>
    <lineage>
        <taxon>Eukaryota</taxon>
        <taxon>Metazoa</taxon>
        <taxon>Echinodermata</taxon>
        <taxon>Eleutherozoa</taxon>
        <taxon>Asterozoa</taxon>
        <taxon>Asteroidea</taxon>
        <taxon>Valvatacea</taxon>
        <taxon>Valvatida</taxon>
        <taxon>Acanthasteridae</taxon>
        <taxon>Acanthaster</taxon>
    </lineage>
</organism>
<dbReference type="KEGG" id="aplc:110979863"/>
<accession>A0A8B7YEK3</accession>
<dbReference type="CDD" id="cd00531">
    <property type="entry name" value="NTF2_like"/>
    <property type="match status" value="1"/>
</dbReference>
<dbReference type="Proteomes" id="UP000694845">
    <property type="component" value="Unplaced"/>
</dbReference>
<reference evidence="4" key="1">
    <citation type="submission" date="2025-08" db="UniProtKB">
        <authorList>
            <consortium name="RefSeq"/>
        </authorList>
    </citation>
    <scope>IDENTIFICATION</scope>
</reference>
<dbReference type="GeneID" id="110979863"/>
<dbReference type="OMA" id="WIEISMI"/>
<dbReference type="Gene3D" id="3.10.450.50">
    <property type="match status" value="1"/>
</dbReference>
<evidence type="ECO:0000313" key="3">
    <source>
        <dbReference type="Proteomes" id="UP000694845"/>
    </source>
</evidence>
<feature type="domain" description="DUF4440" evidence="2">
    <location>
        <begin position="46"/>
        <end position="153"/>
    </location>
</feature>
<sequence length="162" mass="17991">MSPSSCLIAFLLVELLVTHPAWAIKKLGQPIFGRAGGDDQTVQQTIEDLDDEWVARVEQNSVDSVMELYDDQCVYMPPGGPSATGHTAVEQLMSWINGVGTVTKTIEEVTRMDGSASYVYHRGNFQATNKNGDTVIDGKELIIWKKDGDSYKIHVHMYNKNN</sequence>
<dbReference type="AlphaFoldDB" id="A0A8B7YEK3"/>
<keyword evidence="1" id="KW-0732">Signal</keyword>
<dbReference type="InterPro" id="IPR032710">
    <property type="entry name" value="NTF2-like_dom_sf"/>
</dbReference>
<gene>
    <name evidence="4" type="primary">LOC110979863</name>
</gene>
<dbReference type="SUPFAM" id="SSF54427">
    <property type="entry name" value="NTF2-like"/>
    <property type="match status" value="1"/>
</dbReference>
<evidence type="ECO:0000313" key="4">
    <source>
        <dbReference type="RefSeq" id="XP_022091679.1"/>
    </source>
</evidence>
<dbReference type="RefSeq" id="XP_022091679.1">
    <property type="nucleotide sequence ID" value="XM_022235987.1"/>
</dbReference>
<proteinExistence type="predicted"/>
<evidence type="ECO:0000259" key="2">
    <source>
        <dbReference type="Pfam" id="PF14534"/>
    </source>
</evidence>
<feature type="signal peptide" evidence="1">
    <location>
        <begin position="1"/>
        <end position="23"/>
    </location>
</feature>
<dbReference type="InterPro" id="IPR027843">
    <property type="entry name" value="DUF4440"/>
</dbReference>
<feature type="chain" id="PRO_5034334888" evidence="1">
    <location>
        <begin position="24"/>
        <end position="162"/>
    </location>
</feature>
<keyword evidence="3" id="KW-1185">Reference proteome</keyword>